<feature type="region of interest" description="Disordered" evidence="1">
    <location>
        <begin position="1"/>
        <end position="20"/>
    </location>
</feature>
<dbReference type="Proteomes" id="UP000030653">
    <property type="component" value="Unassembled WGS sequence"/>
</dbReference>
<proteinExistence type="predicted"/>
<dbReference type="STRING" id="1858805.M5FWM4"/>
<dbReference type="RefSeq" id="XP_040624724.1">
    <property type="nucleotide sequence ID" value="XM_040777408.1"/>
</dbReference>
<dbReference type="HOGENOM" id="CLU_682506_0_0_1"/>
<dbReference type="EMBL" id="JH795875">
    <property type="protein sequence ID" value="EJT97826.1"/>
    <property type="molecule type" value="Genomic_DNA"/>
</dbReference>
<feature type="non-terminal residue" evidence="2">
    <location>
        <position position="404"/>
    </location>
</feature>
<sequence length="404" mass="44932">MKSRGKSVLMPAQQASNWQPRGTRRCTCSECISDARPAGRTWTRSGICAHLRHLATRQSLGSSTVPGQQPSGSVPAAPPRDPQLATVDDQESLPVETQPDIDAMDQMPLWSTLEDPLIPDDTEGLESSDIAPALQNNAGVDVPQESASLMDVWEDNDLPSFQVDEEPDDDAIHTETIKSFEPEPAVSEQSARLAVDDLRIALPPPPPSYDFDHPSWTPLQCYLSMHSNAAVRAICLMMVYLHARYQLPHRTCGFLASFLYLVLEYMDILSPSASCTPGSSPPCTLTTMYQRMGIWDCFEVKTICPICWLCDSYQSRPEDPEMVDELTYEEDPPQADWQRRCKRCQVALYERAPTSLILTTCKKAPLDLLSLQLADFLGQPGFEEACESYLDKPSQPVIYSGIQD</sequence>
<evidence type="ECO:0000256" key="1">
    <source>
        <dbReference type="SAM" id="MobiDB-lite"/>
    </source>
</evidence>
<keyword evidence="3" id="KW-1185">Reference proteome</keyword>
<accession>M5FWM4</accession>
<dbReference type="AlphaFoldDB" id="M5FWM4"/>
<evidence type="ECO:0000313" key="3">
    <source>
        <dbReference type="Proteomes" id="UP000030653"/>
    </source>
</evidence>
<feature type="compositionally biased region" description="Polar residues" evidence="1">
    <location>
        <begin position="59"/>
        <end position="72"/>
    </location>
</feature>
<feature type="region of interest" description="Disordered" evidence="1">
    <location>
        <begin position="59"/>
        <end position="98"/>
    </location>
</feature>
<reference evidence="2 3" key="1">
    <citation type="journal article" date="2012" name="Science">
        <title>The Paleozoic origin of enzymatic lignin decomposition reconstructed from 31 fungal genomes.</title>
        <authorList>
            <person name="Floudas D."/>
            <person name="Binder M."/>
            <person name="Riley R."/>
            <person name="Barry K."/>
            <person name="Blanchette R.A."/>
            <person name="Henrissat B."/>
            <person name="Martinez A.T."/>
            <person name="Otillar R."/>
            <person name="Spatafora J.W."/>
            <person name="Yadav J.S."/>
            <person name="Aerts A."/>
            <person name="Benoit I."/>
            <person name="Boyd A."/>
            <person name="Carlson A."/>
            <person name="Copeland A."/>
            <person name="Coutinho P.M."/>
            <person name="de Vries R.P."/>
            <person name="Ferreira P."/>
            <person name="Findley K."/>
            <person name="Foster B."/>
            <person name="Gaskell J."/>
            <person name="Glotzer D."/>
            <person name="Gorecki P."/>
            <person name="Heitman J."/>
            <person name="Hesse C."/>
            <person name="Hori C."/>
            <person name="Igarashi K."/>
            <person name="Jurgens J.A."/>
            <person name="Kallen N."/>
            <person name="Kersten P."/>
            <person name="Kohler A."/>
            <person name="Kuees U."/>
            <person name="Kumar T.K.A."/>
            <person name="Kuo A."/>
            <person name="LaButti K."/>
            <person name="Larrondo L.F."/>
            <person name="Lindquist E."/>
            <person name="Ling A."/>
            <person name="Lombard V."/>
            <person name="Lucas S."/>
            <person name="Lundell T."/>
            <person name="Martin R."/>
            <person name="McLaughlin D.J."/>
            <person name="Morgenstern I."/>
            <person name="Morin E."/>
            <person name="Murat C."/>
            <person name="Nagy L.G."/>
            <person name="Nolan M."/>
            <person name="Ohm R.A."/>
            <person name="Patyshakuliyeva A."/>
            <person name="Rokas A."/>
            <person name="Ruiz-Duenas F.J."/>
            <person name="Sabat G."/>
            <person name="Salamov A."/>
            <person name="Samejima M."/>
            <person name="Schmutz J."/>
            <person name="Slot J.C."/>
            <person name="St John F."/>
            <person name="Stenlid J."/>
            <person name="Sun H."/>
            <person name="Sun S."/>
            <person name="Syed K."/>
            <person name="Tsang A."/>
            <person name="Wiebenga A."/>
            <person name="Young D."/>
            <person name="Pisabarro A."/>
            <person name="Eastwood D.C."/>
            <person name="Martin F."/>
            <person name="Cullen D."/>
            <person name="Grigoriev I.V."/>
            <person name="Hibbett D.S."/>
        </authorList>
    </citation>
    <scope>NUCLEOTIDE SEQUENCE [LARGE SCALE GENOMIC DNA]</scope>
    <source>
        <strain evidence="2 3">DJM-731 SS1</strain>
    </source>
</reference>
<protein>
    <submittedName>
        <fullName evidence="2">Uncharacterized protein</fullName>
    </submittedName>
</protein>
<organism evidence="2 3">
    <name type="scientific">Dacryopinax primogenitus (strain DJM 731)</name>
    <name type="common">Brown rot fungus</name>
    <dbReference type="NCBI Taxonomy" id="1858805"/>
    <lineage>
        <taxon>Eukaryota</taxon>
        <taxon>Fungi</taxon>
        <taxon>Dikarya</taxon>
        <taxon>Basidiomycota</taxon>
        <taxon>Agaricomycotina</taxon>
        <taxon>Dacrymycetes</taxon>
        <taxon>Dacrymycetales</taxon>
        <taxon>Dacrymycetaceae</taxon>
        <taxon>Dacryopinax</taxon>
    </lineage>
</organism>
<name>M5FWM4_DACPD</name>
<evidence type="ECO:0000313" key="2">
    <source>
        <dbReference type="EMBL" id="EJT97826.1"/>
    </source>
</evidence>
<dbReference type="GeneID" id="63692470"/>
<gene>
    <name evidence="2" type="ORF">DACRYDRAFT_96870</name>
</gene>